<dbReference type="AlphaFoldDB" id="A0A6J4TR64"/>
<evidence type="ECO:0000256" key="8">
    <source>
        <dbReference type="SAM" id="Phobius"/>
    </source>
</evidence>
<evidence type="ECO:0000256" key="3">
    <source>
        <dbReference type="ARBA" id="ARBA00022475"/>
    </source>
</evidence>
<evidence type="ECO:0000256" key="1">
    <source>
        <dbReference type="ARBA" id="ARBA00004651"/>
    </source>
</evidence>
<feature type="transmembrane region" description="Helical" evidence="8">
    <location>
        <begin position="120"/>
        <end position="142"/>
    </location>
</feature>
<dbReference type="Pfam" id="PF03916">
    <property type="entry name" value="NrfD"/>
    <property type="match status" value="1"/>
</dbReference>
<dbReference type="EMBL" id="CADCVS010000488">
    <property type="protein sequence ID" value="CAA9530169.1"/>
    <property type="molecule type" value="Genomic_DNA"/>
</dbReference>
<accession>A0A6J4TR64</accession>
<protein>
    <submittedName>
        <fullName evidence="9">Formate dehydrogenase O putative subunit</fullName>
    </submittedName>
</protein>
<keyword evidence="5 8" id="KW-1133">Transmembrane helix</keyword>
<evidence type="ECO:0000256" key="7">
    <source>
        <dbReference type="SAM" id="MobiDB-lite"/>
    </source>
</evidence>
<feature type="compositionally biased region" description="Basic and acidic residues" evidence="7">
    <location>
        <begin position="13"/>
        <end position="31"/>
    </location>
</feature>
<dbReference type="PANTHER" id="PTHR34856">
    <property type="entry name" value="PROTEIN NRFD"/>
    <property type="match status" value="1"/>
</dbReference>
<feature type="transmembrane region" description="Helical" evidence="8">
    <location>
        <begin position="190"/>
        <end position="212"/>
    </location>
</feature>
<gene>
    <name evidence="9" type="ORF">AVDCRST_MAG30-3701</name>
</gene>
<evidence type="ECO:0000256" key="2">
    <source>
        <dbReference type="ARBA" id="ARBA00008929"/>
    </source>
</evidence>
<dbReference type="Gene3D" id="1.20.1630.10">
    <property type="entry name" value="Formate dehydrogenase/DMSO reductase domain"/>
    <property type="match status" value="1"/>
</dbReference>
<name>A0A6J4TR64_9ACTN</name>
<feature type="non-terminal residue" evidence="9">
    <location>
        <position position="228"/>
    </location>
</feature>
<dbReference type="GO" id="GO:0005886">
    <property type="term" value="C:plasma membrane"/>
    <property type="evidence" value="ECO:0007669"/>
    <property type="project" value="UniProtKB-SubCell"/>
</dbReference>
<dbReference type="InterPro" id="IPR005614">
    <property type="entry name" value="NrfD-like"/>
</dbReference>
<evidence type="ECO:0000256" key="6">
    <source>
        <dbReference type="ARBA" id="ARBA00023136"/>
    </source>
</evidence>
<feature type="compositionally biased region" description="Basic and acidic residues" evidence="7">
    <location>
        <begin position="42"/>
        <end position="54"/>
    </location>
</feature>
<keyword evidence="6 8" id="KW-0472">Membrane</keyword>
<comment type="subcellular location">
    <subcellularLocation>
        <location evidence="1">Cell membrane</location>
        <topology evidence="1">Multi-pass membrane protein</topology>
    </subcellularLocation>
</comment>
<keyword evidence="3" id="KW-1003">Cell membrane</keyword>
<evidence type="ECO:0000256" key="5">
    <source>
        <dbReference type="ARBA" id="ARBA00022989"/>
    </source>
</evidence>
<organism evidence="9">
    <name type="scientific">uncultured Solirubrobacteraceae bacterium</name>
    <dbReference type="NCBI Taxonomy" id="1162706"/>
    <lineage>
        <taxon>Bacteria</taxon>
        <taxon>Bacillati</taxon>
        <taxon>Actinomycetota</taxon>
        <taxon>Thermoleophilia</taxon>
        <taxon>Solirubrobacterales</taxon>
        <taxon>Solirubrobacteraceae</taxon>
        <taxon>environmental samples</taxon>
    </lineage>
</organism>
<reference evidence="9" key="1">
    <citation type="submission" date="2020-02" db="EMBL/GenBank/DDBJ databases">
        <authorList>
            <person name="Meier V. D."/>
        </authorList>
    </citation>
    <scope>NUCLEOTIDE SEQUENCE</scope>
    <source>
        <strain evidence="9">AVDCRST_MAG30</strain>
    </source>
</reference>
<dbReference type="PANTHER" id="PTHR34856:SF2">
    <property type="entry name" value="PROTEIN NRFD"/>
    <property type="match status" value="1"/>
</dbReference>
<evidence type="ECO:0000313" key="9">
    <source>
        <dbReference type="EMBL" id="CAA9530169.1"/>
    </source>
</evidence>
<sequence length="228" mass="24707">MSGHHPKGPPPEEVIRRREAAREQPEGRDMEPAVGRRGQPGEWKRGEEGAPVALHHDDWREAKWSFLYDKETSYSGDGEGGPANGSVAAAAQRMRGGEDVPVAVQGPVINAAVWTWQVPLYFWFGGMATGSSFVALACDLVGDHRSARIARMVTLGAIVPGSPLLVMDLGRPERFLHMLRIFKTRSPMSMGAWCLSAFSTVAGGAVAADAASQRAVVRRLPRRARRAA</sequence>
<evidence type="ECO:0000256" key="4">
    <source>
        <dbReference type="ARBA" id="ARBA00022692"/>
    </source>
</evidence>
<dbReference type="InterPro" id="IPR052049">
    <property type="entry name" value="Electron_transfer_protein"/>
</dbReference>
<keyword evidence="4 8" id="KW-0812">Transmembrane</keyword>
<feature type="region of interest" description="Disordered" evidence="7">
    <location>
        <begin position="1"/>
        <end position="54"/>
    </location>
</feature>
<comment type="similarity">
    <text evidence="2">Belongs to the NrfD family.</text>
</comment>
<feature type="transmembrane region" description="Helical" evidence="8">
    <location>
        <begin position="149"/>
        <end position="170"/>
    </location>
</feature>
<proteinExistence type="inferred from homology"/>